<sequence length="111" mass="11760">MNGSALIASLLLAYAGMLGICIGKERHWKQLVHSRVPVRLRRLCVPAGSLLLGLGVYAAGRVWPGGMALVGWFGLISLAGFALLLLMPYAPRLAAMLPVLGGLAWLIVTLV</sequence>
<evidence type="ECO:0000313" key="3">
    <source>
        <dbReference type="Proteomes" id="UP000026923"/>
    </source>
</evidence>
<evidence type="ECO:0000313" key="2">
    <source>
        <dbReference type="EMBL" id="EWC41377.1"/>
    </source>
</evidence>
<dbReference type="AlphaFoldDB" id="A0A061JNT9"/>
<name>A0A061JNT9_STUST</name>
<comment type="caution">
    <text evidence="2">The sequence shown here is derived from an EMBL/GenBank/DDBJ whole genome shotgun (WGS) entry which is preliminary data.</text>
</comment>
<evidence type="ECO:0008006" key="4">
    <source>
        <dbReference type="Google" id="ProtNLM"/>
    </source>
</evidence>
<gene>
    <name evidence="2" type="ORF">B597_010620</name>
</gene>
<dbReference type="HOGENOM" id="CLU_144870_0_0_6"/>
<evidence type="ECO:0000256" key="1">
    <source>
        <dbReference type="SAM" id="Phobius"/>
    </source>
</evidence>
<feature type="transmembrane region" description="Helical" evidence="1">
    <location>
        <begin position="66"/>
        <end position="86"/>
    </location>
</feature>
<keyword evidence="1" id="KW-0472">Membrane</keyword>
<protein>
    <recommendedName>
        <fullName evidence="4">Iron uptake protein</fullName>
    </recommendedName>
</protein>
<dbReference type="InterPro" id="IPR021762">
    <property type="entry name" value="DUF3325"/>
</dbReference>
<feature type="transmembrane region" description="Helical" evidence="1">
    <location>
        <begin position="93"/>
        <end position="110"/>
    </location>
</feature>
<dbReference type="Proteomes" id="UP000026923">
    <property type="component" value="Unassembled WGS sequence"/>
</dbReference>
<reference evidence="2 3" key="1">
    <citation type="journal article" date="2013" name="Genome Announc.">
        <title>Draft Genome of the Nitrogen-Fixing Bacterium Pseudomonas stutzeri Strain KOS6 Isolated from Industrial Hydrocarbon Sludge.</title>
        <authorList>
            <person name="Grigoryeva T.V."/>
            <person name="Laikov A.V."/>
            <person name="Naumova R.P."/>
            <person name="Manolov A.I."/>
            <person name="Larin A.K."/>
            <person name="Karpova I.Y."/>
            <person name="Semashko T.A."/>
            <person name="Alexeev D.G."/>
            <person name="Kostryukova E.S."/>
            <person name="Muller R."/>
            <person name="Govorun V.M."/>
        </authorList>
    </citation>
    <scope>NUCLEOTIDE SEQUENCE [LARGE SCALE GENOMIC DNA]</scope>
    <source>
        <strain evidence="2 3">KOS6</strain>
    </source>
</reference>
<keyword evidence="1" id="KW-0812">Transmembrane</keyword>
<accession>A0A061JNT9</accession>
<proteinExistence type="predicted"/>
<dbReference type="RefSeq" id="WP_003292201.1">
    <property type="nucleotide sequence ID" value="NZ_KK020678.1"/>
</dbReference>
<organism evidence="2 3">
    <name type="scientific">Stutzerimonas stutzeri KOS6</name>
    <dbReference type="NCBI Taxonomy" id="1218352"/>
    <lineage>
        <taxon>Bacteria</taxon>
        <taxon>Pseudomonadati</taxon>
        <taxon>Pseudomonadota</taxon>
        <taxon>Gammaproteobacteria</taxon>
        <taxon>Pseudomonadales</taxon>
        <taxon>Pseudomonadaceae</taxon>
        <taxon>Stutzerimonas</taxon>
    </lineage>
</organism>
<dbReference type="eggNOG" id="ENOG5031FX4">
    <property type="taxonomic scope" value="Bacteria"/>
</dbReference>
<feature type="transmembrane region" description="Helical" evidence="1">
    <location>
        <begin position="43"/>
        <end position="60"/>
    </location>
</feature>
<keyword evidence="1" id="KW-1133">Transmembrane helix</keyword>
<feature type="transmembrane region" description="Helical" evidence="1">
    <location>
        <begin position="6"/>
        <end position="23"/>
    </location>
</feature>
<dbReference type="Pfam" id="PF11804">
    <property type="entry name" value="DUF3325"/>
    <property type="match status" value="1"/>
</dbReference>
<dbReference type="EMBL" id="AMCZ02000011">
    <property type="protein sequence ID" value="EWC41377.1"/>
    <property type="molecule type" value="Genomic_DNA"/>
</dbReference>